<accession>A0A6V7P0R5</accession>
<organism evidence="1">
    <name type="scientific">Ananas comosus var. bracteatus</name>
    <name type="common">red pineapple</name>
    <dbReference type="NCBI Taxonomy" id="296719"/>
    <lineage>
        <taxon>Eukaryota</taxon>
        <taxon>Viridiplantae</taxon>
        <taxon>Streptophyta</taxon>
        <taxon>Embryophyta</taxon>
        <taxon>Tracheophyta</taxon>
        <taxon>Spermatophyta</taxon>
        <taxon>Magnoliopsida</taxon>
        <taxon>Liliopsida</taxon>
        <taxon>Poales</taxon>
        <taxon>Bromeliaceae</taxon>
        <taxon>Bromelioideae</taxon>
        <taxon>Ananas</taxon>
    </lineage>
</organism>
<name>A0A6V7P0R5_ANACO</name>
<gene>
    <name evidence="1" type="ORF">CB5_LOCUS7600</name>
</gene>
<protein>
    <submittedName>
        <fullName evidence="1">Uncharacterized protein</fullName>
    </submittedName>
</protein>
<evidence type="ECO:0000313" key="1">
    <source>
        <dbReference type="EMBL" id="CAD1824389.1"/>
    </source>
</evidence>
<sequence length="154" mass="17549">MMVALIPVRRIVEVLLELYLGELVFWRWHDTLGICFESSKRIGAEEGWPAGGASNFCWYASGSEASSLPIKLNVDEWFKEIEEKKMICSPTDTLALPFDDKTKPKICKFTLHEEISRPRLVKVGEFPQPSVVTIGPFHRQKSTGISDDEKMDFQ</sequence>
<reference evidence="1" key="1">
    <citation type="submission" date="2020-07" db="EMBL/GenBank/DDBJ databases">
        <authorList>
            <person name="Lin J."/>
        </authorList>
    </citation>
    <scope>NUCLEOTIDE SEQUENCE</scope>
</reference>
<proteinExistence type="predicted"/>
<dbReference type="EMBL" id="LR862144">
    <property type="protein sequence ID" value="CAD1824389.1"/>
    <property type="molecule type" value="Genomic_DNA"/>
</dbReference>
<dbReference type="AlphaFoldDB" id="A0A6V7P0R5"/>